<comment type="similarity">
    <text evidence="2">Belongs to the mandelate racemase/muconate lactonizing enzyme family. GalD subfamily.</text>
</comment>
<reference evidence="7 8" key="1">
    <citation type="submission" date="2020-05" db="EMBL/GenBank/DDBJ databases">
        <title>Nakamurella sp. DB0629 isolated from air conditioner.</title>
        <authorList>
            <person name="Kim D.H."/>
            <person name="Kim D.-U."/>
        </authorList>
    </citation>
    <scope>NUCLEOTIDE SEQUENCE [LARGE SCALE GENOMIC DNA]</scope>
    <source>
        <strain evidence="7 8">DB0629</strain>
    </source>
</reference>
<dbReference type="SFLD" id="SFLDS00001">
    <property type="entry name" value="Enolase"/>
    <property type="match status" value="1"/>
</dbReference>
<dbReference type="InterPro" id="IPR029017">
    <property type="entry name" value="Enolase-like_N"/>
</dbReference>
<evidence type="ECO:0000256" key="1">
    <source>
        <dbReference type="ARBA" id="ARBA00001946"/>
    </source>
</evidence>
<dbReference type="PANTHER" id="PTHR13794">
    <property type="entry name" value="ENOLASE SUPERFAMILY, MANDELATE RACEMASE"/>
    <property type="match status" value="1"/>
</dbReference>
<keyword evidence="7" id="KW-0456">Lyase</keyword>
<dbReference type="SMART" id="SM00922">
    <property type="entry name" value="MR_MLE"/>
    <property type="match status" value="1"/>
</dbReference>
<organism evidence="7 8">
    <name type="scientific">Nakamurella aerolata</name>
    <dbReference type="NCBI Taxonomy" id="1656892"/>
    <lineage>
        <taxon>Bacteria</taxon>
        <taxon>Bacillati</taxon>
        <taxon>Actinomycetota</taxon>
        <taxon>Actinomycetes</taxon>
        <taxon>Nakamurellales</taxon>
        <taxon>Nakamurellaceae</taxon>
        <taxon>Nakamurella</taxon>
    </lineage>
</organism>
<dbReference type="GO" id="GO:0009063">
    <property type="term" value="P:amino acid catabolic process"/>
    <property type="evidence" value="ECO:0007669"/>
    <property type="project" value="InterPro"/>
</dbReference>
<dbReference type="InterPro" id="IPR018110">
    <property type="entry name" value="Mandel_Rmase/mucon_lact_enz_CS"/>
</dbReference>
<dbReference type="GO" id="GO:0000287">
    <property type="term" value="F:magnesium ion binding"/>
    <property type="evidence" value="ECO:0007669"/>
    <property type="project" value="TreeGrafter"/>
</dbReference>
<dbReference type="EMBL" id="JABEND010000003">
    <property type="protein sequence ID" value="NNG35656.1"/>
    <property type="molecule type" value="Genomic_DNA"/>
</dbReference>
<dbReference type="FunFam" id="3.20.20.120:FF:000005">
    <property type="entry name" value="Putative L-rhamnonate dehydratase"/>
    <property type="match status" value="1"/>
</dbReference>
<feature type="domain" description="Mandelate racemase/muconate lactonizing enzyme C-terminal" evidence="6">
    <location>
        <begin position="172"/>
        <end position="278"/>
    </location>
</feature>
<sequence>MRSVRAYAAGGAGSGVDAGPDSGTAGPAPAAGADYHDQPAGHWIDDHIATPMSIYPEYRASRQSFGLNVLGTLVVELETDSGVTGFAVSTGGDLGAWIVERHLARFLEGAELTGPEDIALLWDQMYRSTLFYGRKGVVLNTISAVDLALWDLLGQLRRQPVHALLGGAVRDEQPMYATGARPDLAQQLGFIGGKMPLHHGPAEGEAGMQQNLDALADMRGRVGPDFSLMWDCWMSLDLPYALALADGASRYGLRWLEEALPPDDYNGYARLRAASPESVQITTGEHEATRWGFQLLLEKRCADILQPDVGWCGGLTELLHVTKDADAAGVLVVPHGSSVYSYHYVMTQRSSPFAEFLMMAPGADRVVPMFDPLLLDEPVPRDGRIRIDQLDRPGFGVRLNPEVPLRRPYRH</sequence>
<accession>A0A849A7R4</accession>
<keyword evidence="4" id="KW-0460">Magnesium</keyword>
<feature type="region of interest" description="Disordered" evidence="5">
    <location>
        <begin position="1"/>
        <end position="36"/>
    </location>
</feature>
<evidence type="ECO:0000313" key="8">
    <source>
        <dbReference type="Proteomes" id="UP000562984"/>
    </source>
</evidence>
<name>A0A849A7R4_9ACTN</name>
<dbReference type="PROSITE" id="PS00908">
    <property type="entry name" value="MR_MLE_1"/>
    <property type="match status" value="1"/>
</dbReference>
<comment type="caution">
    <text evidence="7">The sequence shown here is derived from an EMBL/GenBank/DDBJ whole genome shotgun (WGS) entry which is preliminary data.</text>
</comment>
<evidence type="ECO:0000313" key="7">
    <source>
        <dbReference type="EMBL" id="NNG35656.1"/>
    </source>
</evidence>
<dbReference type="InterPro" id="IPR013342">
    <property type="entry name" value="Mandelate_racemase_C"/>
</dbReference>
<dbReference type="Pfam" id="PF02746">
    <property type="entry name" value="MR_MLE_N"/>
    <property type="match status" value="1"/>
</dbReference>
<dbReference type="GO" id="GO:0050032">
    <property type="term" value="F:L-rhamnonate dehydratase activity"/>
    <property type="evidence" value="ECO:0007669"/>
    <property type="project" value="UniProtKB-EC"/>
</dbReference>
<protein>
    <submittedName>
        <fullName evidence="7">L-rhamnonate dehydratase</fullName>
        <ecNumber evidence="7">4.2.1.90</ecNumber>
    </submittedName>
</protein>
<dbReference type="Gene3D" id="3.20.20.120">
    <property type="entry name" value="Enolase-like C-terminal domain"/>
    <property type="match status" value="1"/>
</dbReference>
<dbReference type="InterPro" id="IPR029065">
    <property type="entry name" value="Enolase_C-like"/>
</dbReference>
<evidence type="ECO:0000256" key="3">
    <source>
        <dbReference type="ARBA" id="ARBA00022723"/>
    </source>
</evidence>
<dbReference type="Proteomes" id="UP000562984">
    <property type="component" value="Unassembled WGS sequence"/>
</dbReference>
<feature type="compositionally biased region" description="Low complexity" evidence="5">
    <location>
        <begin position="17"/>
        <end position="33"/>
    </location>
</feature>
<keyword evidence="8" id="KW-1185">Reference proteome</keyword>
<proteinExistence type="inferred from homology"/>
<dbReference type="GO" id="GO:0016052">
    <property type="term" value="P:carbohydrate catabolic process"/>
    <property type="evidence" value="ECO:0007669"/>
    <property type="project" value="TreeGrafter"/>
</dbReference>
<evidence type="ECO:0000256" key="5">
    <source>
        <dbReference type="SAM" id="MobiDB-lite"/>
    </source>
</evidence>
<dbReference type="InterPro" id="IPR046945">
    <property type="entry name" value="RHMD-like"/>
</dbReference>
<dbReference type="Pfam" id="PF13378">
    <property type="entry name" value="MR_MLE_C"/>
    <property type="match status" value="1"/>
</dbReference>
<comment type="cofactor">
    <cofactor evidence="1">
        <name>Mg(2+)</name>
        <dbReference type="ChEBI" id="CHEBI:18420"/>
    </cofactor>
</comment>
<dbReference type="SUPFAM" id="SSF54826">
    <property type="entry name" value="Enolase N-terminal domain-like"/>
    <property type="match status" value="1"/>
</dbReference>
<keyword evidence="3" id="KW-0479">Metal-binding</keyword>
<dbReference type="InterPro" id="IPR036849">
    <property type="entry name" value="Enolase-like_C_sf"/>
</dbReference>
<dbReference type="EC" id="4.2.1.90" evidence="7"/>
<gene>
    <name evidence="7" type="primary">rhmD</name>
    <name evidence="7" type="ORF">HKD39_08000</name>
</gene>
<dbReference type="PANTHER" id="PTHR13794:SF58">
    <property type="entry name" value="MITOCHONDRIAL ENOLASE SUPERFAMILY MEMBER 1"/>
    <property type="match status" value="1"/>
</dbReference>
<dbReference type="NCBIfam" id="NF011968">
    <property type="entry name" value="PRK15440.1"/>
    <property type="match status" value="1"/>
</dbReference>
<dbReference type="AlphaFoldDB" id="A0A849A7R4"/>
<dbReference type="Gene3D" id="3.30.390.10">
    <property type="entry name" value="Enolase-like, N-terminal domain"/>
    <property type="match status" value="1"/>
</dbReference>
<dbReference type="SUPFAM" id="SSF51604">
    <property type="entry name" value="Enolase C-terminal domain-like"/>
    <property type="match status" value="1"/>
</dbReference>
<evidence type="ECO:0000256" key="4">
    <source>
        <dbReference type="ARBA" id="ARBA00022842"/>
    </source>
</evidence>
<evidence type="ECO:0000256" key="2">
    <source>
        <dbReference type="ARBA" id="ARBA00010339"/>
    </source>
</evidence>
<dbReference type="InterPro" id="IPR013341">
    <property type="entry name" value="Mandelate_racemase_N_dom"/>
</dbReference>
<dbReference type="SFLD" id="SFLDG00179">
    <property type="entry name" value="mandelate_racemase"/>
    <property type="match status" value="1"/>
</dbReference>
<evidence type="ECO:0000259" key="6">
    <source>
        <dbReference type="SMART" id="SM00922"/>
    </source>
</evidence>